<dbReference type="AlphaFoldDB" id="G0M9L0"/>
<dbReference type="FunCoup" id="G0M9L0">
    <property type="interactions" value="1093"/>
</dbReference>
<gene>
    <name evidence="3" type="ORF">CAEBREN_11275</name>
</gene>
<dbReference type="EMBL" id="GL379787">
    <property type="protein sequence ID" value="EGT30809.1"/>
    <property type="molecule type" value="Genomic_DNA"/>
</dbReference>
<dbReference type="Proteomes" id="UP000008068">
    <property type="component" value="Unassembled WGS sequence"/>
</dbReference>
<organism evidence="4">
    <name type="scientific">Caenorhabditis brenneri</name>
    <name type="common">Nematode worm</name>
    <dbReference type="NCBI Taxonomy" id="135651"/>
    <lineage>
        <taxon>Eukaryota</taxon>
        <taxon>Metazoa</taxon>
        <taxon>Ecdysozoa</taxon>
        <taxon>Nematoda</taxon>
        <taxon>Chromadorea</taxon>
        <taxon>Rhabditida</taxon>
        <taxon>Rhabditina</taxon>
        <taxon>Rhabditomorpha</taxon>
        <taxon>Rhabditoidea</taxon>
        <taxon>Rhabditidae</taxon>
        <taxon>Peloderinae</taxon>
        <taxon>Caenorhabditis</taxon>
    </lineage>
</organism>
<dbReference type="eggNOG" id="ENOG502TJQU">
    <property type="taxonomic scope" value="Eukaryota"/>
</dbReference>
<dbReference type="OrthoDB" id="5842403at2759"/>
<dbReference type="Pfam" id="PF07735">
    <property type="entry name" value="FBA_2"/>
    <property type="match status" value="1"/>
</dbReference>
<dbReference type="PROSITE" id="PS50181">
    <property type="entry name" value="FBOX"/>
    <property type="match status" value="1"/>
</dbReference>
<keyword evidence="4" id="KW-1185">Reference proteome</keyword>
<sequence>MSALPFLLFPLLVIQEIFNEMCPLALINLSLAGKRTRNLIKMMFARNSGRYLTIDIGEGYEITLQEELKAWIFLIKENHSKKRKMEYLFCETSYISSQNPLEEFENLLKNLQNVYSCKIGRVTMNMDTFPLQNQGIVNVLKCRQESFETFTVFSGRNADSDLKYLFDHLEISRSLTIDALRIADSFEGNLPEILKEELHINNARFLKLDQLLKLQASRIWLQDTTLTSIEVNAFLKSWLVAESHLNLRQFEIGFRFGRLDDYDIMEGIPFDMVNGSVDSEIEIKRIDGRMARITATELGGVTTFEMLIFC</sequence>
<reference evidence="4" key="1">
    <citation type="submission" date="2011-07" db="EMBL/GenBank/DDBJ databases">
        <authorList>
            <consortium name="Caenorhabditis brenneri Sequencing and Analysis Consortium"/>
            <person name="Wilson R.K."/>
        </authorList>
    </citation>
    <scope>NUCLEOTIDE SEQUENCE [LARGE SCALE GENOMIC DNA]</scope>
    <source>
        <strain evidence="4">PB2801</strain>
    </source>
</reference>
<feature type="signal peptide" evidence="1">
    <location>
        <begin position="1"/>
        <end position="19"/>
    </location>
</feature>
<dbReference type="InterPro" id="IPR001810">
    <property type="entry name" value="F-box_dom"/>
</dbReference>
<dbReference type="PANTHER" id="PTHR21503">
    <property type="entry name" value="F-BOX-CONTAINING HYPOTHETICAL PROTEIN C.ELEGANS"/>
    <property type="match status" value="1"/>
</dbReference>
<evidence type="ECO:0000313" key="3">
    <source>
        <dbReference type="EMBL" id="EGT30809.1"/>
    </source>
</evidence>
<name>G0M9L0_CAEBE</name>
<feature type="domain" description="F-box" evidence="2">
    <location>
        <begin position="3"/>
        <end position="47"/>
    </location>
</feature>
<dbReference type="InParanoid" id="G0M9L0"/>
<evidence type="ECO:0000256" key="1">
    <source>
        <dbReference type="SAM" id="SignalP"/>
    </source>
</evidence>
<dbReference type="HOGENOM" id="CLU_028840_3_0_1"/>
<evidence type="ECO:0000259" key="2">
    <source>
        <dbReference type="PROSITE" id="PS50181"/>
    </source>
</evidence>
<dbReference type="OMA" id="RIMTICV"/>
<dbReference type="PANTHER" id="PTHR21503:SF8">
    <property type="entry name" value="F-BOX ASSOCIATED DOMAIN-CONTAINING PROTEIN-RELATED"/>
    <property type="match status" value="1"/>
</dbReference>
<proteinExistence type="predicted"/>
<dbReference type="InterPro" id="IPR012885">
    <property type="entry name" value="F-box_Sdz-33"/>
</dbReference>
<evidence type="ECO:0000313" key="4">
    <source>
        <dbReference type="Proteomes" id="UP000008068"/>
    </source>
</evidence>
<protein>
    <recommendedName>
        <fullName evidence="2">F-box domain-containing protein</fullName>
    </recommendedName>
</protein>
<accession>G0M9L0</accession>
<keyword evidence="1" id="KW-0732">Signal</keyword>
<dbReference type="STRING" id="135651.G0M9L0"/>
<feature type="chain" id="PRO_5003403205" description="F-box domain-containing protein" evidence="1">
    <location>
        <begin position="20"/>
        <end position="310"/>
    </location>
</feature>